<dbReference type="AlphaFoldDB" id="A0A6N4Q0I4"/>
<sequence length="226" mass="26459">MRNIFIVYLVFLSYNCNSHISLQSPKKLDNSFQLTNSADLISKYDKARTLSFDEFKNGFTNNPKGFNIIFLNSYFEENGRFKYNDGCFSISFPKKEKPELYYVYEQTFLARGVTETIRCNEFSDELKDCLLSFKITSDSKDTEKGQVIFRVKLDTLYHIEPFGFPWDAKPQFGFLSDGGSKKESWRNFKKAIALYRKTPGLGDLQKLGYKPEDIEFFDKTEEWEGY</sequence>
<dbReference type="EMBL" id="RQFF01000026">
    <property type="protein sequence ID" value="TGK70857.1"/>
    <property type="molecule type" value="Genomic_DNA"/>
</dbReference>
<evidence type="ECO:0000313" key="2">
    <source>
        <dbReference type="Proteomes" id="UP000297239"/>
    </source>
</evidence>
<dbReference type="RefSeq" id="WP_135633507.1">
    <property type="nucleotide sequence ID" value="NZ_RQFE01000021.1"/>
</dbReference>
<organism evidence="1 2">
    <name type="scientific">Leptospira kanakyensis</name>
    <dbReference type="NCBI Taxonomy" id="2484968"/>
    <lineage>
        <taxon>Bacteria</taxon>
        <taxon>Pseudomonadati</taxon>
        <taxon>Spirochaetota</taxon>
        <taxon>Spirochaetia</taxon>
        <taxon>Leptospirales</taxon>
        <taxon>Leptospiraceae</taxon>
        <taxon>Leptospira</taxon>
    </lineage>
</organism>
<accession>A0A6N4Q0I4</accession>
<dbReference type="Proteomes" id="UP000297239">
    <property type="component" value="Unassembled WGS sequence"/>
</dbReference>
<keyword evidence="2" id="KW-1185">Reference proteome</keyword>
<protein>
    <submittedName>
        <fullName evidence="1">Uncharacterized protein</fullName>
    </submittedName>
</protein>
<gene>
    <name evidence="1" type="ORF">EHQ18_08700</name>
</gene>
<reference evidence="1" key="1">
    <citation type="journal article" date="2019" name="PLoS Negl. Trop. Dis.">
        <title>Revisiting the worldwide diversity of Leptospira species in the environment.</title>
        <authorList>
            <person name="Vincent A.T."/>
            <person name="Schiettekatte O."/>
            <person name="Bourhy P."/>
            <person name="Veyrier F.J."/>
            <person name="Picardeau M."/>
        </authorList>
    </citation>
    <scope>NUCLEOTIDE SEQUENCE [LARGE SCALE GENOMIC DNA]</scope>
    <source>
        <strain evidence="1">201800293</strain>
    </source>
</reference>
<comment type="caution">
    <text evidence="1">The sequence shown here is derived from an EMBL/GenBank/DDBJ whole genome shotgun (WGS) entry which is preliminary data.</text>
</comment>
<evidence type="ECO:0000313" key="1">
    <source>
        <dbReference type="EMBL" id="TGK70857.1"/>
    </source>
</evidence>
<name>A0A6N4Q0I4_9LEPT</name>
<proteinExistence type="predicted"/>